<evidence type="ECO:0000313" key="3">
    <source>
        <dbReference type="EMBL" id="EHQ91001.1"/>
    </source>
</evidence>
<dbReference type="Proteomes" id="UP000005104">
    <property type="component" value="Chromosome"/>
</dbReference>
<name>H5XX61_9FIRM</name>
<reference evidence="3 4" key="1">
    <citation type="submission" date="2011-11" db="EMBL/GenBank/DDBJ databases">
        <title>The Noncontiguous Finished genome of Desulfosporosinus youngiae DSM 17734.</title>
        <authorList>
            <consortium name="US DOE Joint Genome Institute (JGI-PGF)"/>
            <person name="Lucas S."/>
            <person name="Han J."/>
            <person name="Lapidus A."/>
            <person name="Cheng J.-F."/>
            <person name="Goodwin L."/>
            <person name="Pitluck S."/>
            <person name="Peters L."/>
            <person name="Ovchinnikova G."/>
            <person name="Lu M."/>
            <person name="Land M.L."/>
            <person name="Hauser L."/>
            <person name="Pester M."/>
            <person name="Spring S."/>
            <person name="Ollivier B."/>
            <person name="Rattei T."/>
            <person name="Klenk H.-P."/>
            <person name="Wagner M."/>
            <person name="Loy A."/>
            <person name="Woyke T.J."/>
        </authorList>
    </citation>
    <scope>NUCLEOTIDE SEQUENCE [LARGE SCALE GENOMIC DNA]</scope>
    <source>
        <strain evidence="3 4">DSM 17734</strain>
    </source>
</reference>
<dbReference type="EMBL" id="CM001441">
    <property type="protein sequence ID" value="EHQ91001.1"/>
    <property type="molecule type" value="Genomic_DNA"/>
</dbReference>
<accession>H5XX61</accession>
<keyword evidence="4" id="KW-1185">Reference proteome</keyword>
<feature type="region of interest" description="Disordered" evidence="1">
    <location>
        <begin position="1"/>
        <end position="30"/>
    </location>
</feature>
<evidence type="ECO:0000256" key="2">
    <source>
        <dbReference type="SAM" id="Phobius"/>
    </source>
</evidence>
<sequence>MHEGHHGILEDIEKDQGNQNHSHSHSHASSAKHSVLIKIVSGIIVVLAIAGLLIWKTQF</sequence>
<organism evidence="3 4">
    <name type="scientific">Desulfosporosinus youngiae DSM 17734</name>
    <dbReference type="NCBI Taxonomy" id="768710"/>
    <lineage>
        <taxon>Bacteria</taxon>
        <taxon>Bacillati</taxon>
        <taxon>Bacillota</taxon>
        <taxon>Clostridia</taxon>
        <taxon>Eubacteriales</taxon>
        <taxon>Desulfitobacteriaceae</taxon>
        <taxon>Desulfosporosinus</taxon>
    </lineage>
</organism>
<dbReference type="HOGENOM" id="CLU_2952988_0_0_9"/>
<protein>
    <submittedName>
        <fullName evidence="3">Uncharacterized protein</fullName>
    </submittedName>
</protein>
<gene>
    <name evidence="3" type="ORF">DesyoDRAFT_4031</name>
</gene>
<proteinExistence type="predicted"/>
<keyword evidence="2" id="KW-1133">Transmembrane helix</keyword>
<evidence type="ECO:0000313" key="4">
    <source>
        <dbReference type="Proteomes" id="UP000005104"/>
    </source>
</evidence>
<keyword evidence="2" id="KW-0472">Membrane</keyword>
<keyword evidence="2" id="KW-0812">Transmembrane</keyword>
<evidence type="ECO:0000256" key="1">
    <source>
        <dbReference type="SAM" id="MobiDB-lite"/>
    </source>
</evidence>
<dbReference type="AlphaFoldDB" id="H5XX61"/>
<feature type="transmembrane region" description="Helical" evidence="2">
    <location>
        <begin position="35"/>
        <end position="55"/>
    </location>
</feature>
<feature type="compositionally biased region" description="Basic and acidic residues" evidence="1">
    <location>
        <begin position="1"/>
        <end position="16"/>
    </location>
</feature>
<dbReference type="STRING" id="768710.DesyoDRAFT_4031"/>
<dbReference type="RefSeq" id="WP_007785692.1">
    <property type="nucleotide sequence ID" value="NZ_CM001441.1"/>
</dbReference>